<evidence type="ECO:0000313" key="1">
    <source>
        <dbReference type="EMBL" id="KDR78866.1"/>
    </source>
</evidence>
<organism evidence="1 2">
    <name type="scientific">Galerina marginata (strain CBS 339.88)</name>
    <dbReference type="NCBI Taxonomy" id="685588"/>
    <lineage>
        <taxon>Eukaryota</taxon>
        <taxon>Fungi</taxon>
        <taxon>Dikarya</taxon>
        <taxon>Basidiomycota</taxon>
        <taxon>Agaricomycotina</taxon>
        <taxon>Agaricomycetes</taxon>
        <taxon>Agaricomycetidae</taxon>
        <taxon>Agaricales</taxon>
        <taxon>Agaricineae</taxon>
        <taxon>Strophariaceae</taxon>
        <taxon>Galerina</taxon>
    </lineage>
</organism>
<proteinExistence type="predicted"/>
<dbReference type="AlphaFoldDB" id="A0A067T6W4"/>
<dbReference type="Proteomes" id="UP000027222">
    <property type="component" value="Unassembled WGS sequence"/>
</dbReference>
<protein>
    <submittedName>
        <fullName evidence="1">Uncharacterized protein</fullName>
    </submittedName>
</protein>
<gene>
    <name evidence="1" type="ORF">GALMADRAFT_1274758</name>
</gene>
<dbReference type="EMBL" id="KL142374">
    <property type="protein sequence ID" value="KDR78866.1"/>
    <property type="molecule type" value="Genomic_DNA"/>
</dbReference>
<reference evidence="2" key="1">
    <citation type="journal article" date="2014" name="Proc. Natl. Acad. Sci. U.S.A.">
        <title>Extensive sampling of basidiomycete genomes demonstrates inadequacy of the white-rot/brown-rot paradigm for wood decay fungi.</title>
        <authorList>
            <person name="Riley R."/>
            <person name="Salamov A.A."/>
            <person name="Brown D.W."/>
            <person name="Nagy L.G."/>
            <person name="Floudas D."/>
            <person name="Held B.W."/>
            <person name="Levasseur A."/>
            <person name="Lombard V."/>
            <person name="Morin E."/>
            <person name="Otillar R."/>
            <person name="Lindquist E.A."/>
            <person name="Sun H."/>
            <person name="LaButti K.M."/>
            <person name="Schmutz J."/>
            <person name="Jabbour D."/>
            <person name="Luo H."/>
            <person name="Baker S.E."/>
            <person name="Pisabarro A.G."/>
            <person name="Walton J.D."/>
            <person name="Blanchette R.A."/>
            <person name="Henrissat B."/>
            <person name="Martin F."/>
            <person name="Cullen D."/>
            <person name="Hibbett D.S."/>
            <person name="Grigoriev I.V."/>
        </authorList>
    </citation>
    <scope>NUCLEOTIDE SEQUENCE [LARGE SCALE GENOMIC DNA]</scope>
    <source>
        <strain evidence="2">CBS 339.88</strain>
    </source>
</reference>
<keyword evidence="2" id="KW-1185">Reference proteome</keyword>
<evidence type="ECO:0000313" key="2">
    <source>
        <dbReference type="Proteomes" id="UP000027222"/>
    </source>
</evidence>
<sequence length="59" mass="6744">MAHRSSCAFCRPRKPKIKYRTDPSQGQLFYTIVIGDNKLVAHSIAKRAKIMIILGMILR</sequence>
<accession>A0A067T6W4</accession>
<name>A0A067T6W4_GALM3</name>
<dbReference type="HOGENOM" id="CLU_2960939_0_0_1"/>